<feature type="signal peptide" evidence="1">
    <location>
        <begin position="1"/>
        <end position="25"/>
    </location>
</feature>
<dbReference type="AlphaFoldDB" id="A0A318JAN1"/>
<sequence length="153" mass="17136">MKLFKTLLVTIALVSLASIATSASARPGGHYRHSRLSIGIAIPPLYIHYGNRYNYGASYYPYDYSWRYYPSTVIAPTISYVTPVVQTSNIVYTDSNTTYGPDYLNDSSIINQANPSPQATEGKDWLYCHQPDGFYPAIKACPAGWQRVPAQRR</sequence>
<comment type="caution">
    <text evidence="2">The sequence shown here is derived from an EMBL/GenBank/DDBJ whole genome shotgun (WGS) entry which is preliminary data.</text>
</comment>
<evidence type="ECO:0000313" key="3">
    <source>
        <dbReference type="Proteomes" id="UP000247792"/>
    </source>
</evidence>
<dbReference type="RefSeq" id="WP_110253048.1">
    <property type="nucleotide sequence ID" value="NZ_QJKB01000001.1"/>
</dbReference>
<evidence type="ECO:0000313" key="2">
    <source>
        <dbReference type="EMBL" id="PXX46578.1"/>
    </source>
</evidence>
<feature type="chain" id="PRO_5016304120" evidence="1">
    <location>
        <begin position="26"/>
        <end position="153"/>
    </location>
</feature>
<dbReference type="Proteomes" id="UP000247792">
    <property type="component" value="Unassembled WGS sequence"/>
</dbReference>
<gene>
    <name evidence="2" type="ORF">DFR42_101148</name>
</gene>
<keyword evidence="1" id="KW-0732">Signal</keyword>
<proteinExistence type="predicted"/>
<dbReference type="OrthoDB" id="5397649at2"/>
<dbReference type="EMBL" id="QJKB01000001">
    <property type="protein sequence ID" value="PXX46578.1"/>
    <property type="molecule type" value="Genomic_DNA"/>
</dbReference>
<reference evidence="2 3" key="1">
    <citation type="submission" date="2018-05" db="EMBL/GenBank/DDBJ databases">
        <title>Genomic Encyclopedia of Type Strains, Phase IV (KMG-IV): sequencing the most valuable type-strain genomes for metagenomic binning, comparative biology and taxonomic classification.</title>
        <authorList>
            <person name="Goeker M."/>
        </authorList>
    </citation>
    <scope>NUCLEOTIDE SEQUENCE [LARGE SCALE GENOMIC DNA]</scope>
    <source>
        <strain evidence="2 3">DSM 19792</strain>
    </source>
</reference>
<name>A0A318JAN1_9BURK</name>
<keyword evidence="3" id="KW-1185">Reference proteome</keyword>
<organism evidence="2 3">
    <name type="scientific">Undibacterium pigrum</name>
    <dbReference type="NCBI Taxonomy" id="401470"/>
    <lineage>
        <taxon>Bacteria</taxon>
        <taxon>Pseudomonadati</taxon>
        <taxon>Pseudomonadota</taxon>
        <taxon>Betaproteobacteria</taxon>
        <taxon>Burkholderiales</taxon>
        <taxon>Oxalobacteraceae</taxon>
        <taxon>Undibacterium</taxon>
    </lineage>
</organism>
<protein>
    <submittedName>
        <fullName evidence="2">Uncharacterized protein</fullName>
    </submittedName>
</protein>
<accession>A0A318JAN1</accession>
<evidence type="ECO:0000256" key="1">
    <source>
        <dbReference type="SAM" id="SignalP"/>
    </source>
</evidence>